<dbReference type="Pfam" id="PF03692">
    <property type="entry name" value="CxxCxxCC"/>
    <property type="match status" value="1"/>
</dbReference>
<sequence>MSHTAMVALRPFTTVRSAANKPPPQKPETKTQKFDKKGQRQSDSSAATNSSNNLGFGKKKKEPLWQCIQNCGACCKLDKGPTFPSPEEIFDDPSDIQEYKSLIGPDGWCIHYEKVTRKCSIYADRPCFCRVEPDIFETLYGIDKKRFNKEACSCCIDTIKAVYGSKSAELNNFNQAIWNTSSK</sequence>
<dbReference type="PANTHER" id="PTHR36791:SF2">
    <property type="entry name" value="OS03G0363400 PROTEIN"/>
    <property type="match status" value="1"/>
</dbReference>
<dbReference type="Proteomes" id="UP001630127">
    <property type="component" value="Unassembled WGS sequence"/>
</dbReference>
<dbReference type="AlphaFoldDB" id="A0ABD3AYQ5"/>
<evidence type="ECO:0000256" key="1">
    <source>
        <dbReference type="SAM" id="MobiDB-lite"/>
    </source>
</evidence>
<keyword evidence="3" id="KW-1185">Reference proteome</keyword>
<feature type="compositionally biased region" description="Low complexity" evidence="1">
    <location>
        <begin position="42"/>
        <end position="53"/>
    </location>
</feature>
<name>A0ABD3AYQ5_9GENT</name>
<reference evidence="2 3" key="1">
    <citation type="submission" date="2024-11" db="EMBL/GenBank/DDBJ databases">
        <title>A near-complete genome assembly of Cinchona calisaya.</title>
        <authorList>
            <person name="Lian D.C."/>
            <person name="Zhao X.W."/>
            <person name="Wei L."/>
        </authorList>
    </citation>
    <scope>NUCLEOTIDE SEQUENCE [LARGE SCALE GENOMIC DNA]</scope>
    <source>
        <tissue evidence="2">Nenye</tissue>
    </source>
</reference>
<feature type="compositionally biased region" description="Basic and acidic residues" evidence="1">
    <location>
        <begin position="27"/>
        <end position="40"/>
    </location>
</feature>
<feature type="region of interest" description="Disordered" evidence="1">
    <location>
        <begin position="1"/>
        <end position="57"/>
    </location>
</feature>
<evidence type="ECO:0000313" key="3">
    <source>
        <dbReference type="Proteomes" id="UP001630127"/>
    </source>
</evidence>
<comment type="caution">
    <text evidence="2">The sequence shown here is derived from an EMBL/GenBank/DDBJ whole genome shotgun (WGS) entry which is preliminary data.</text>
</comment>
<gene>
    <name evidence="2" type="ORF">ACH5RR_004802</name>
</gene>
<dbReference type="PANTHER" id="PTHR36791">
    <property type="entry name" value="OS03G0363400 PROTEIN"/>
    <property type="match status" value="1"/>
</dbReference>
<dbReference type="EMBL" id="JBJUIK010000002">
    <property type="protein sequence ID" value="KAL3536341.1"/>
    <property type="molecule type" value="Genomic_DNA"/>
</dbReference>
<evidence type="ECO:0000313" key="2">
    <source>
        <dbReference type="EMBL" id="KAL3536341.1"/>
    </source>
</evidence>
<proteinExistence type="predicted"/>
<dbReference type="InterPro" id="IPR005358">
    <property type="entry name" value="Puta_zinc/iron-chelating_dom"/>
</dbReference>
<organism evidence="2 3">
    <name type="scientific">Cinchona calisaya</name>
    <dbReference type="NCBI Taxonomy" id="153742"/>
    <lineage>
        <taxon>Eukaryota</taxon>
        <taxon>Viridiplantae</taxon>
        <taxon>Streptophyta</taxon>
        <taxon>Embryophyta</taxon>
        <taxon>Tracheophyta</taxon>
        <taxon>Spermatophyta</taxon>
        <taxon>Magnoliopsida</taxon>
        <taxon>eudicotyledons</taxon>
        <taxon>Gunneridae</taxon>
        <taxon>Pentapetalae</taxon>
        <taxon>asterids</taxon>
        <taxon>lamiids</taxon>
        <taxon>Gentianales</taxon>
        <taxon>Rubiaceae</taxon>
        <taxon>Cinchonoideae</taxon>
        <taxon>Cinchoneae</taxon>
        <taxon>Cinchona</taxon>
    </lineage>
</organism>
<accession>A0ABD3AYQ5</accession>
<protein>
    <submittedName>
        <fullName evidence="2">Uncharacterized protein</fullName>
    </submittedName>
</protein>